<evidence type="ECO:0000313" key="2">
    <source>
        <dbReference type="EMBL" id="KAK2085936.1"/>
    </source>
</evidence>
<sequence length="73" mass="8222">MTAVRPLSDFPSFKPLEKQQSSEEHAEAAGRARLTSASDTGYSCWEKHFIAKLRFRFFESESPSVGITDRGLQ</sequence>
<name>A0ABQ9TMD7_SAGOE</name>
<reference evidence="2 3" key="1">
    <citation type="submission" date="2023-05" db="EMBL/GenBank/DDBJ databases">
        <title>B98-5 Cell Line De Novo Hybrid Assembly: An Optical Mapping Approach.</title>
        <authorList>
            <person name="Kananen K."/>
            <person name="Auerbach J.A."/>
            <person name="Kautto E."/>
            <person name="Blachly J.S."/>
        </authorList>
    </citation>
    <scope>NUCLEOTIDE SEQUENCE [LARGE SCALE GENOMIC DNA]</scope>
    <source>
        <strain evidence="2">B95-8</strain>
        <tissue evidence="2">Cell line</tissue>
    </source>
</reference>
<feature type="non-terminal residue" evidence="2">
    <location>
        <position position="73"/>
    </location>
</feature>
<dbReference type="Proteomes" id="UP001266305">
    <property type="component" value="Unassembled WGS sequence"/>
</dbReference>
<feature type="region of interest" description="Disordered" evidence="1">
    <location>
        <begin position="1"/>
        <end position="39"/>
    </location>
</feature>
<evidence type="ECO:0000256" key="1">
    <source>
        <dbReference type="SAM" id="MobiDB-lite"/>
    </source>
</evidence>
<keyword evidence="3" id="KW-1185">Reference proteome</keyword>
<feature type="compositionally biased region" description="Basic and acidic residues" evidence="1">
    <location>
        <begin position="15"/>
        <end position="30"/>
    </location>
</feature>
<dbReference type="EMBL" id="JASSZA010000020">
    <property type="protein sequence ID" value="KAK2085936.1"/>
    <property type="molecule type" value="Genomic_DNA"/>
</dbReference>
<proteinExistence type="predicted"/>
<gene>
    <name evidence="2" type="ORF">P7K49_035361</name>
</gene>
<evidence type="ECO:0000313" key="3">
    <source>
        <dbReference type="Proteomes" id="UP001266305"/>
    </source>
</evidence>
<accession>A0ABQ9TMD7</accession>
<comment type="caution">
    <text evidence="2">The sequence shown here is derived from an EMBL/GenBank/DDBJ whole genome shotgun (WGS) entry which is preliminary data.</text>
</comment>
<organism evidence="2 3">
    <name type="scientific">Saguinus oedipus</name>
    <name type="common">Cotton-top tamarin</name>
    <name type="synonym">Oedipomidas oedipus</name>
    <dbReference type="NCBI Taxonomy" id="9490"/>
    <lineage>
        <taxon>Eukaryota</taxon>
        <taxon>Metazoa</taxon>
        <taxon>Chordata</taxon>
        <taxon>Craniata</taxon>
        <taxon>Vertebrata</taxon>
        <taxon>Euteleostomi</taxon>
        <taxon>Mammalia</taxon>
        <taxon>Eutheria</taxon>
        <taxon>Euarchontoglires</taxon>
        <taxon>Primates</taxon>
        <taxon>Haplorrhini</taxon>
        <taxon>Platyrrhini</taxon>
        <taxon>Cebidae</taxon>
        <taxon>Callitrichinae</taxon>
        <taxon>Saguinus</taxon>
    </lineage>
</organism>
<protein>
    <submittedName>
        <fullName evidence="2">Uncharacterized protein</fullName>
    </submittedName>
</protein>